<keyword evidence="2" id="KW-1185">Reference proteome</keyword>
<reference evidence="1 2" key="1">
    <citation type="submission" date="2022-11" db="EMBL/GenBank/DDBJ databases">
        <title>Haliovirga abyssi gen. nov., sp. nov., a mesophilic fermentative bacterium isolated from the Iheya North hydrothermal field and the proposal of Haliovirgaceae fam. nov.</title>
        <authorList>
            <person name="Miyazaki U."/>
            <person name="Tame A."/>
            <person name="Miyazaki J."/>
            <person name="Takai K."/>
            <person name="Sawayama S."/>
            <person name="Kitajima M."/>
            <person name="Okamoto A."/>
            <person name="Nakagawa S."/>
        </authorList>
    </citation>
    <scope>NUCLEOTIDE SEQUENCE [LARGE SCALE GENOMIC DNA]</scope>
    <source>
        <strain evidence="1 2">IC12</strain>
    </source>
</reference>
<dbReference type="KEGG" id="haby:HLVA_19780"/>
<dbReference type="GO" id="GO:0016740">
    <property type="term" value="F:transferase activity"/>
    <property type="evidence" value="ECO:0007669"/>
    <property type="project" value="UniProtKB-KW"/>
</dbReference>
<dbReference type="RefSeq" id="WP_307904300.1">
    <property type="nucleotide sequence ID" value="NZ_AP027059.1"/>
</dbReference>
<dbReference type="AlphaFoldDB" id="A0AAU9D612"/>
<organism evidence="1 2">
    <name type="scientific">Haliovirga abyssi</name>
    <dbReference type="NCBI Taxonomy" id="2996794"/>
    <lineage>
        <taxon>Bacteria</taxon>
        <taxon>Fusobacteriati</taxon>
        <taxon>Fusobacteriota</taxon>
        <taxon>Fusobacteriia</taxon>
        <taxon>Fusobacteriales</taxon>
        <taxon>Haliovirgaceae</taxon>
        <taxon>Haliovirga</taxon>
    </lineage>
</organism>
<sequence length="279" mass="33087">MKIGVVLLNYNSSEDILKLVEELYNIEEIFIVILDNSEKMDGNLLKLEEKNRDKIKYIFNNMNLGYYKGNLVGVKYLFNNHNINNILILNPDVGSNAWNKIIEKLLCYFKTEKDFIVGPKIKIPGYKDVSSPKPKFSFYKEIIYNFLFPISYIFLRKKQTKLAKKSGKVFTVEGSAYMVDAKKYISLENYFNNIFLYGEELIFGLIAEKNKWDIYFDNSINVLHYHPPRKESKTYDKYYIESLKEICNLFKISKMLENILIFSVYYKNYIKKLILKIKR</sequence>
<accession>A0AAU9D612</accession>
<gene>
    <name evidence="1" type="ORF">HLVA_19780</name>
</gene>
<proteinExistence type="predicted"/>
<dbReference type="Gene3D" id="3.90.550.10">
    <property type="entry name" value="Spore Coat Polysaccharide Biosynthesis Protein SpsA, Chain A"/>
    <property type="match status" value="1"/>
</dbReference>
<evidence type="ECO:0000313" key="1">
    <source>
        <dbReference type="EMBL" id="BDU51409.1"/>
    </source>
</evidence>
<protein>
    <submittedName>
        <fullName evidence="1">Glycosyl transferase</fullName>
    </submittedName>
</protein>
<keyword evidence="1" id="KW-0808">Transferase</keyword>
<evidence type="ECO:0000313" key="2">
    <source>
        <dbReference type="Proteomes" id="UP001321582"/>
    </source>
</evidence>
<name>A0AAU9D612_9FUSO</name>
<dbReference type="SUPFAM" id="SSF53448">
    <property type="entry name" value="Nucleotide-diphospho-sugar transferases"/>
    <property type="match status" value="1"/>
</dbReference>
<dbReference type="EMBL" id="AP027059">
    <property type="protein sequence ID" value="BDU51409.1"/>
    <property type="molecule type" value="Genomic_DNA"/>
</dbReference>
<dbReference type="Proteomes" id="UP001321582">
    <property type="component" value="Chromosome"/>
</dbReference>
<dbReference type="InterPro" id="IPR029044">
    <property type="entry name" value="Nucleotide-diphossugar_trans"/>
</dbReference>